<feature type="region of interest" description="Disordered" evidence="1">
    <location>
        <begin position="1"/>
        <end position="62"/>
    </location>
</feature>
<dbReference type="VEuPathDB" id="FungiDB:HCDG_04188"/>
<dbReference type="InterPro" id="IPR029048">
    <property type="entry name" value="HSP70_C_sf"/>
</dbReference>
<proteinExistence type="predicted"/>
<dbReference type="SUPFAM" id="SSF100934">
    <property type="entry name" value="Heat shock protein 70kD (HSP70), C-terminal subdomain"/>
    <property type="match status" value="1"/>
</dbReference>
<evidence type="ECO:0000313" key="3">
    <source>
        <dbReference type="Proteomes" id="UP000002624"/>
    </source>
</evidence>
<organism evidence="2 3">
    <name type="scientific">Ajellomyces capsulatus (strain H143)</name>
    <name type="common">Darling's disease fungus</name>
    <name type="synonym">Histoplasma capsulatum</name>
    <dbReference type="NCBI Taxonomy" id="544712"/>
    <lineage>
        <taxon>Eukaryota</taxon>
        <taxon>Fungi</taxon>
        <taxon>Dikarya</taxon>
        <taxon>Ascomycota</taxon>
        <taxon>Pezizomycotina</taxon>
        <taxon>Eurotiomycetes</taxon>
        <taxon>Eurotiomycetidae</taxon>
        <taxon>Onygenales</taxon>
        <taxon>Ajellomycetaceae</taxon>
        <taxon>Histoplasma</taxon>
    </lineage>
</organism>
<dbReference type="EMBL" id="GG692423">
    <property type="protein sequence ID" value="EER41541.1"/>
    <property type="molecule type" value="Genomic_DNA"/>
</dbReference>
<accession>C6HDA7</accession>
<dbReference type="STRING" id="544712.C6HDA7"/>
<evidence type="ECO:0000256" key="1">
    <source>
        <dbReference type="SAM" id="MobiDB-lite"/>
    </source>
</evidence>
<dbReference type="AlphaFoldDB" id="C6HDA7"/>
<protein>
    <submittedName>
        <fullName evidence="2">Uncharacterized protein</fullName>
    </submittedName>
</protein>
<name>C6HDA7_AJECH</name>
<reference evidence="3" key="1">
    <citation type="submission" date="2009-05" db="EMBL/GenBank/DDBJ databases">
        <title>The genome sequence of Ajellomyces capsulatus strain H143.</title>
        <authorList>
            <person name="Champion M."/>
            <person name="Cuomo C.A."/>
            <person name="Ma L.-J."/>
            <person name="Henn M.R."/>
            <person name="Sil A."/>
            <person name="Goldman B."/>
            <person name="Young S.K."/>
            <person name="Kodira C.D."/>
            <person name="Zeng Q."/>
            <person name="Koehrsen M."/>
            <person name="Alvarado L."/>
            <person name="Berlin A.M."/>
            <person name="Borenstein D."/>
            <person name="Chen Z."/>
            <person name="Engels R."/>
            <person name="Freedman E."/>
            <person name="Gellesch M."/>
            <person name="Goldberg J."/>
            <person name="Griggs A."/>
            <person name="Gujja S."/>
            <person name="Heiman D.I."/>
            <person name="Hepburn T.A."/>
            <person name="Howarth C."/>
            <person name="Jen D."/>
            <person name="Larson L."/>
            <person name="Lewis B."/>
            <person name="Mehta T."/>
            <person name="Park D."/>
            <person name="Pearson M."/>
            <person name="Roberts A."/>
            <person name="Saif S."/>
            <person name="Shea T.D."/>
            <person name="Shenoy N."/>
            <person name="Sisk P."/>
            <person name="Stolte C."/>
            <person name="Sykes S."/>
            <person name="Walk T."/>
            <person name="White J."/>
            <person name="Yandava C."/>
            <person name="Klein B."/>
            <person name="McEwen J.G."/>
            <person name="Puccia R."/>
            <person name="Goldman G.H."/>
            <person name="Felipe M.S."/>
            <person name="Nino-Vega G."/>
            <person name="San-Blas G."/>
            <person name="Taylor J.W."/>
            <person name="Mendoza L."/>
            <person name="Galagan J.E."/>
            <person name="Nusbaum C."/>
            <person name="Birren B.W."/>
        </authorList>
    </citation>
    <scope>NUCLEOTIDE SEQUENCE [LARGE SCALE GENOMIC DNA]</scope>
    <source>
        <strain evidence="3">H143</strain>
    </source>
</reference>
<evidence type="ECO:0000313" key="2">
    <source>
        <dbReference type="EMBL" id="EER41541.1"/>
    </source>
</evidence>
<dbReference type="Gene3D" id="1.20.1270.10">
    <property type="match status" value="1"/>
</dbReference>
<dbReference type="Proteomes" id="UP000002624">
    <property type="component" value="Unassembled WGS sequence"/>
</dbReference>
<gene>
    <name evidence="2" type="ORF">HCDG_04188</name>
</gene>
<sequence length="62" mass="6677">MEAIKEATEWLEENAATASTEDFEEQKEKLSSVAYPITSELYGSEGGAPGGEDDEPSGHDEL</sequence>
<dbReference type="HOGENOM" id="CLU_005965_10_3_1"/>